<dbReference type="AlphaFoldDB" id="A0A2P2NIL4"/>
<organism evidence="1">
    <name type="scientific">Rhizophora mucronata</name>
    <name type="common">Asiatic mangrove</name>
    <dbReference type="NCBI Taxonomy" id="61149"/>
    <lineage>
        <taxon>Eukaryota</taxon>
        <taxon>Viridiplantae</taxon>
        <taxon>Streptophyta</taxon>
        <taxon>Embryophyta</taxon>
        <taxon>Tracheophyta</taxon>
        <taxon>Spermatophyta</taxon>
        <taxon>Magnoliopsida</taxon>
        <taxon>eudicotyledons</taxon>
        <taxon>Gunneridae</taxon>
        <taxon>Pentapetalae</taxon>
        <taxon>rosids</taxon>
        <taxon>fabids</taxon>
        <taxon>Malpighiales</taxon>
        <taxon>Rhizophoraceae</taxon>
        <taxon>Rhizophora</taxon>
    </lineage>
</organism>
<reference evidence="1" key="1">
    <citation type="submission" date="2018-02" db="EMBL/GenBank/DDBJ databases">
        <title>Rhizophora mucronata_Transcriptome.</title>
        <authorList>
            <person name="Meera S.P."/>
            <person name="Sreeshan A."/>
            <person name="Augustine A."/>
        </authorList>
    </citation>
    <scope>NUCLEOTIDE SEQUENCE</scope>
    <source>
        <tissue evidence="1">Leaf</tissue>
    </source>
</reference>
<protein>
    <submittedName>
        <fullName evidence="1">Uncharacterized protein</fullName>
    </submittedName>
</protein>
<proteinExistence type="predicted"/>
<sequence>MELVLIMLPCHSVIYMDIRCTHVNKTWILMGRRGIYHPSQSYTRKNVNMPIPNTLDID</sequence>
<dbReference type="EMBL" id="GGEC01061800">
    <property type="protein sequence ID" value="MBX42284.1"/>
    <property type="molecule type" value="Transcribed_RNA"/>
</dbReference>
<name>A0A2P2NIL4_RHIMU</name>
<accession>A0A2P2NIL4</accession>
<evidence type="ECO:0000313" key="1">
    <source>
        <dbReference type="EMBL" id="MBX42284.1"/>
    </source>
</evidence>